<accession>A0A2T1LXV6</accession>
<protein>
    <submittedName>
        <fullName evidence="1">CpeR family transcriptional regulator</fullName>
    </submittedName>
</protein>
<gene>
    <name evidence="1" type="ORF">C7H19_12035</name>
</gene>
<dbReference type="EMBL" id="PXOH01000011">
    <property type="protein sequence ID" value="PSF37188.1"/>
    <property type="molecule type" value="Genomic_DNA"/>
</dbReference>
<organism evidence="1 2">
    <name type="scientific">Aphanothece hegewaldii CCALA 016</name>
    <dbReference type="NCBI Taxonomy" id="2107694"/>
    <lineage>
        <taxon>Bacteria</taxon>
        <taxon>Bacillati</taxon>
        <taxon>Cyanobacteriota</taxon>
        <taxon>Cyanophyceae</taxon>
        <taxon>Oscillatoriophycideae</taxon>
        <taxon>Chroococcales</taxon>
        <taxon>Aphanothecaceae</taxon>
        <taxon>Aphanothece</taxon>
    </lineage>
</organism>
<proteinExistence type="predicted"/>
<comment type="caution">
    <text evidence="1">The sequence shown here is derived from an EMBL/GenBank/DDBJ whole genome shotgun (WGS) entry which is preliminary data.</text>
</comment>
<reference evidence="1 2" key="1">
    <citation type="submission" date="2018-03" db="EMBL/GenBank/DDBJ databases">
        <title>The ancient ancestry and fast evolution of plastids.</title>
        <authorList>
            <person name="Moore K.R."/>
            <person name="Magnabosco C."/>
            <person name="Momper L."/>
            <person name="Gold D.A."/>
            <person name="Bosak T."/>
            <person name="Fournier G.P."/>
        </authorList>
    </citation>
    <scope>NUCLEOTIDE SEQUENCE [LARGE SCALE GENOMIC DNA]</scope>
    <source>
        <strain evidence="1 2">CCALA 016</strain>
    </source>
</reference>
<dbReference type="OrthoDB" id="459188at2"/>
<evidence type="ECO:0000313" key="1">
    <source>
        <dbReference type="EMBL" id="PSF37188.1"/>
    </source>
</evidence>
<reference evidence="1 2" key="2">
    <citation type="submission" date="2018-03" db="EMBL/GenBank/DDBJ databases">
        <authorList>
            <person name="Keele B.F."/>
        </authorList>
    </citation>
    <scope>NUCLEOTIDE SEQUENCE [LARGE SCALE GENOMIC DNA]</scope>
    <source>
        <strain evidence="1 2">CCALA 016</strain>
    </source>
</reference>
<dbReference type="AlphaFoldDB" id="A0A2T1LXV6"/>
<dbReference type="RefSeq" id="WP_106457152.1">
    <property type="nucleotide sequence ID" value="NZ_PXOH01000011.1"/>
</dbReference>
<evidence type="ECO:0000313" key="2">
    <source>
        <dbReference type="Proteomes" id="UP000239001"/>
    </source>
</evidence>
<name>A0A2T1LXV6_9CHRO</name>
<dbReference type="Proteomes" id="UP000239001">
    <property type="component" value="Unassembled WGS sequence"/>
</dbReference>
<keyword evidence="2" id="KW-1185">Reference proteome</keyword>
<sequence>MLPPVARKKMQAWIRSRHLICSGNFFIFESVEYSAIERFEECVISLGGTLISVEPTKRIWMGNHRQVLLYQAKASLHTPHHELKQYWFKYGSFQTKFDDTV</sequence>